<dbReference type="OrthoDB" id="9805121at2"/>
<reference evidence="3 4" key="1">
    <citation type="submission" date="2018-04" db="EMBL/GenBank/DDBJ databases">
        <title>Genomic Encyclopedia of Type Strains, Phase IV (KMG-IV): sequencing the most valuable type-strain genomes for metagenomic binning, comparative biology and taxonomic classification.</title>
        <authorList>
            <person name="Goeker M."/>
        </authorList>
    </citation>
    <scope>NUCLEOTIDE SEQUENCE [LARGE SCALE GENOMIC DNA]</scope>
    <source>
        <strain evidence="3 4">DSM 104150</strain>
    </source>
</reference>
<comment type="caution">
    <text evidence="3">The sequence shown here is derived from an EMBL/GenBank/DDBJ whole genome shotgun (WGS) entry which is preliminary data.</text>
</comment>
<dbReference type="PANTHER" id="PTHR10579:SF43">
    <property type="entry name" value="ZINC FINGER (C3HC4-TYPE RING FINGER) FAMILY PROTEIN"/>
    <property type="match status" value="1"/>
</dbReference>
<dbReference type="AlphaFoldDB" id="A0A318EHB5"/>
<dbReference type="RefSeq" id="WP_110263875.1">
    <property type="nucleotide sequence ID" value="NZ_CAWNXA010000002.1"/>
</dbReference>
<protein>
    <submittedName>
        <fullName evidence="3">Ca-activated chloride channel family protein</fullName>
    </submittedName>
</protein>
<dbReference type="Proteomes" id="UP000248330">
    <property type="component" value="Unassembled WGS sequence"/>
</dbReference>
<dbReference type="InterPro" id="IPR051266">
    <property type="entry name" value="CLCR"/>
</dbReference>
<dbReference type="SMART" id="SM00327">
    <property type="entry name" value="VWA"/>
    <property type="match status" value="1"/>
</dbReference>
<evidence type="ECO:0000259" key="2">
    <source>
        <dbReference type="PROSITE" id="PS50234"/>
    </source>
</evidence>
<evidence type="ECO:0000313" key="4">
    <source>
        <dbReference type="Proteomes" id="UP000248330"/>
    </source>
</evidence>
<feature type="domain" description="VWFA" evidence="2">
    <location>
        <begin position="206"/>
        <end position="391"/>
    </location>
</feature>
<gene>
    <name evidence="3" type="ORF">C8D93_10231</name>
</gene>
<dbReference type="InterPro" id="IPR002035">
    <property type="entry name" value="VWF_A"/>
</dbReference>
<dbReference type="EMBL" id="QICN01000002">
    <property type="protein sequence ID" value="PXV70179.1"/>
    <property type="molecule type" value="Genomic_DNA"/>
</dbReference>
<organism evidence="3 4">
    <name type="scientific">Sinimarinibacterium flocculans</name>
    <dbReference type="NCBI Taxonomy" id="985250"/>
    <lineage>
        <taxon>Bacteria</taxon>
        <taxon>Pseudomonadati</taxon>
        <taxon>Pseudomonadota</taxon>
        <taxon>Gammaproteobacteria</taxon>
        <taxon>Nevskiales</taxon>
        <taxon>Nevskiaceae</taxon>
        <taxon>Sinimarinibacterium</taxon>
    </lineage>
</organism>
<dbReference type="CDD" id="cd01465">
    <property type="entry name" value="vWA_subgroup"/>
    <property type="match status" value="1"/>
</dbReference>
<feature type="compositionally biased region" description="Pro residues" evidence="1">
    <location>
        <begin position="83"/>
        <end position="94"/>
    </location>
</feature>
<accession>A0A318EHB5</accession>
<dbReference type="InterPro" id="IPR036465">
    <property type="entry name" value="vWFA_dom_sf"/>
</dbReference>
<dbReference type="Gene3D" id="3.40.50.410">
    <property type="entry name" value="von Willebrand factor, type A domain"/>
    <property type="match status" value="1"/>
</dbReference>
<feature type="region of interest" description="Disordered" evidence="1">
    <location>
        <begin position="66"/>
        <end position="94"/>
    </location>
</feature>
<dbReference type="SUPFAM" id="SSF53300">
    <property type="entry name" value="vWA-like"/>
    <property type="match status" value="1"/>
</dbReference>
<dbReference type="InterPro" id="IPR021908">
    <property type="entry name" value="YfbK_C"/>
</dbReference>
<dbReference type="PANTHER" id="PTHR10579">
    <property type="entry name" value="CALCIUM-ACTIVATED CHLORIDE CHANNEL REGULATOR"/>
    <property type="match status" value="1"/>
</dbReference>
<evidence type="ECO:0000313" key="3">
    <source>
        <dbReference type="EMBL" id="PXV70179.1"/>
    </source>
</evidence>
<sequence>MSRIQWISVVGMAALVAACAQPEREAPSRMPVEEGRVAELAELGDAAGKQEAARELIADRMAMSPQTAGKQHQAPTRSAIAPAPMPPVHRPAPVSPEERERYAAFDDAGVLCVAESPVSTFSVDVDTGAYSNVRRWLRNGRLPPQDAVRVEEFINYFDYAYAPPRDRSTPFATHVEIAPTPWNAKTHLLRVALQGWRPQGELPPSNLVFLIDVSGSMHSADKLPLVQSSLKLLVQQLSARDRISLVVYAGHSGVVLEPTPGDRKARIAAVIDGLTAGGSTAGAAGIELAYSMARQGFIEGGINRVLLATDGDFNVGVTDFEQLKDLVERERASGVALSTLGFGTGNYNEHLMEQLADVGNGNYSYIDDLAEGRRVLVQARAATLQTIAKDVKIQIEFNPAVVAEYRLIGYENRALAREDFANDRVDAGEIGAGHNVTALYEIALVGSGGERIEALRYGGAKPAGTADEIAHLRLRYKAPDGDSSKLIERPIRRSQITRALAASSEDFRFAAAVAGFGQLLRGGRYTEAWTWDDALALARGARGVDAQGWRGEFVQLVQLAQSLQPQPAQQVGHAGEACELGSGCD</sequence>
<dbReference type="PROSITE" id="PS51257">
    <property type="entry name" value="PROKAR_LIPOPROTEIN"/>
    <property type="match status" value="1"/>
</dbReference>
<dbReference type="Pfam" id="PF00092">
    <property type="entry name" value="VWA"/>
    <property type="match status" value="1"/>
</dbReference>
<dbReference type="Pfam" id="PF12450">
    <property type="entry name" value="vWF_A"/>
    <property type="match status" value="1"/>
</dbReference>
<keyword evidence="4" id="KW-1185">Reference proteome</keyword>
<dbReference type="Pfam" id="PF12034">
    <property type="entry name" value="YfbK_C"/>
    <property type="match status" value="1"/>
</dbReference>
<feature type="compositionally biased region" description="Polar residues" evidence="1">
    <location>
        <begin position="66"/>
        <end position="76"/>
    </location>
</feature>
<dbReference type="PROSITE" id="PS50234">
    <property type="entry name" value="VWFA"/>
    <property type="match status" value="1"/>
</dbReference>
<evidence type="ECO:0000256" key="1">
    <source>
        <dbReference type="SAM" id="MobiDB-lite"/>
    </source>
</evidence>
<proteinExistence type="predicted"/>
<dbReference type="InterPro" id="IPR022156">
    <property type="entry name" value="Uncharacterised_YfbK_N"/>
</dbReference>
<name>A0A318EHB5_9GAMM</name>